<gene>
    <name evidence="1" type="ORF">CF15_01125</name>
</gene>
<comment type="caution">
    <text evidence="1">The sequence shown here is derived from an EMBL/GenBank/DDBJ whole genome shotgun (WGS) entry which is preliminary data.</text>
</comment>
<organism evidence="1 2">
    <name type="scientific">Pyrodictium occultum</name>
    <dbReference type="NCBI Taxonomy" id="2309"/>
    <lineage>
        <taxon>Archaea</taxon>
        <taxon>Thermoproteota</taxon>
        <taxon>Thermoprotei</taxon>
        <taxon>Desulfurococcales</taxon>
        <taxon>Pyrodictiaceae</taxon>
        <taxon>Pyrodictium</taxon>
    </lineage>
</organism>
<sequence>MKELGVKPGSIDADRILEIFVRPGGREQRHPYQVFTSLSCSRDRCILEARGCPYAEEARKHPSTMAVIVGTVAGVLEALGYRVRWLATPSARRHACWENPPDLLVYMEPVEPPACRLIVEKNPCS</sequence>
<dbReference type="AlphaFoldDB" id="A0A0V8RU63"/>
<dbReference type="Proteomes" id="UP000053352">
    <property type="component" value="Unassembled WGS sequence"/>
</dbReference>
<protein>
    <submittedName>
        <fullName evidence="1">Uncharacterized protein</fullName>
    </submittedName>
</protein>
<dbReference type="RefSeq" id="WP_058370156.1">
    <property type="nucleotide sequence ID" value="NZ_LNTB01000001.1"/>
</dbReference>
<keyword evidence="2" id="KW-1185">Reference proteome</keyword>
<evidence type="ECO:0000313" key="2">
    <source>
        <dbReference type="Proteomes" id="UP000053352"/>
    </source>
</evidence>
<dbReference type="EMBL" id="LNTB01000001">
    <property type="protein sequence ID" value="KSW11482.1"/>
    <property type="molecule type" value="Genomic_DNA"/>
</dbReference>
<reference evidence="1 2" key="1">
    <citation type="submission" date="2015-11" db="EMBL/GenBank/DDBJ databases">
        <title>Genome sequence of Pyrodictium occultum PL-19, a marine hyperthermophilic archaeon isolated from Volcano, Italy.</title>
        <authorList>
            <person name="Utturkar S."/>
            <person name="Huber H."/>
            <person name="Leptihn S."/>
            <person name="Brown S."/>
            <person name="Stetter K.O."/>
            <person name="Podar M."/>
        </authorList>
    </citation>
    <scope>NUCLEOTIDE SEQUENCE [LARGE SCALE GENOMIC DNA]</scope>
    <source>
        <strain evidence="1 2">PL-19</strain>
    </source>
</reference>
<dbReference type="OrthoDB" id="381178at2157"/>
<evidence type="ECO:0000313" key="1">
    <source>
        <dbReference type="EMBL" id="KSW11482.1"/>
    </source>
</evidence>
<accession>A0A0V8RU63</accession>
<name>A0A0V8RU63_PYROC</name>
<proteinExistence type="predicted"/>